<dbReference type="Proteomes" id="UP000279236">
    <property type="component" value="Unassembled WGS sequence"/>
</dbReference>
<accession>A0A427XVC3</accession>
<dbReference type="OrthoDB" id="5583277at2759"/>
<dbReference type="AlphaFoldDB" id="A0A427XVC3"/>
<gene>
    <name evidence="2" type="ORF">EHS24_007777</name>
</gene>
<reference evidence="2 3" key="1">
    <citation type="submission" date="2018-11" db="EMBL/GenBank/DDBJ databases">
        <title>Genome sequence of Apiotrichum porosum DSM 27194.</title>
        <authorList>
            <person name="Aliyu H."/>
            <person name="Gorte O."/>
            <person name="Ochsenreither K."/>
        </authorList>
    </citation>
    <scope>NUCLEOTIDE SEQUENCE [LARGE SCALE GENOMIC DNA]</scope>
    <source>
        <strain evidence="2 3">DSM 27194</strain>
    </source>
</reference>
<comment type="caution">
    <text evidence="2">The sequence shown here is derived from an EMBL/GenBank/DDBJ whole genome shotgun (WGS) entry which is preliminary data.</text>
</comment>
<evidence type="ECO:0000313" key="2">
    <source>
        <dbReference type="EMBL" id="RSH82782.1"/>
    </source>
</evidence>
<feature type="signal peptide" evidence="1">
    <location>
        <begin position="1"/>
        <end position="20"/>
    </location>
</feature>
<dbReference type="EMBL" id="RSCE01000005">
    <property type="protein sequence ID" value="RSH82782.1"/>
    <property type="molecule type" value="Genomic_DNA"/>
</dbReference>
<protein>
    <submittedName>
        <fullName evidence="2">Uncharacterized protein</fullName>
    </submittedName>
</protein>
<sequence length="231" mass="24521">MRLWSTLLLAAAPLAAVAQARREAQVYLHPAPTLAAHKAAPTLTSSQAETVIGHHLGVDLSGSPTPHDKGVWAHLLHFWEGQQRPRVVIVEGVDAQVILPTALKSGPAFYLDDASVSCLDPYIAAAREALERVSKLPIVKNLLDTLDLATTRAGRALSAELSALVTLADSLWTSAESTWDAVAVRLGRAEHGSELWNTAITGLKAGLESMTQPNSPPVVLVIMPAAGRHGH</sequence>
<dbReference type="GeneID" id="39592320"/>
<keyword evidence="1" id="KW-0732">Signal</keyword>
<feature type="chain" id="PRO_5019171341" evidence="1">
    <location>
        <begin position="21"/>
        <end position="231"/>
    </location>
</feature>
<proteinExistence type="predicted"/>
<evidence type="ECO:0000256" key="1">
    <source>
        <dbReference type="SAM" id="SignalP"/>
    </source>
</evidence>
<organism evidence="2 3">
    <name type="scientific">Apiotrichum porosum</name>
    <dbReference type="NCBI Taxonomy" id="105984"/>
    <lineage>
        <taxon>Eukaryota</taxon>
        <taxon>Fungi</taxon>
        <taxon>Dikarya</taxon>
        <taxon>Basidiomycota</taxon>
        <taxon>Agaricomycotina</taxon>
        <taxon>Tremellomycetes</taxon>
        <taxon>Trichosporonales</taxon>
        <taxon>Trichosporonaceae</taxon>
        <taxon>Apiotrichum</taxon>
    </lineage>
</organism>
<dbReference type="RefSeq" id="XP_028477014.1">
    <property type="nucleotide sequence ID" value="XM_028623121.1"/>
</dbReference>
<evidence type="ECO:0000313" key="3">
    <source>
        <dbReference type="Proteomes" id="UP000279236"/>
    </source>
</evidence>
<dbReference type="STRING" id="105984.A0A427XVC3"/>
<keyword evidence="3" id="KW-1185">Reference proteome</keyword>
<name>A0A427XVC3_9TREE</name>